<comment type="similarity">
    <text evidence="1">Belongs to the trichodiene synthase family.</text>
</comment>
<reference evidence="3" key="1">
    <citation type="submission" date="2016-03" db="EMBL/GenBank/DDBJ databases">
        <title>Mechanisms controlling the formation of the plant cell surface in tip-growing cells are functionally conserved among land plants.</title>
        <authorList>
            <person name="Honkanen S."/>
            <person name="Jones V.A."/>
            <person name="Morieri G."/>
            <person name="Champion C."/>
            <person name="Hetherington A.J."/>
            <person name="Kelly S."/>
            <person name="Saint-Marcoux D."/>
            <person name="Proust H."/>
            <person name="Prescott H."/>
            <person name="Dolan L."/>
        </authorList>
    </citation>
    <scope>NUCLEOTIDE SEQUENCE [LARGE SCALE GENOMIC DNA]</scope>
    <source>
        <tissue evidence="3">Whole gametophyte</tissue>
    </source>
</reference>
<keyword evidence="2" id="KW-0456">Lyase</keyword>
<name>A0A176WLX2_MARPO</name>
<evidence type="ECO:0008006" key="5">
    <source>
        <dbReference type="Google" id="ProtNLM"/>
    </source>
</evidence>
<protein>
    <recommendedName>
        <fullName evidence="5">Terpene synthase-like protein</fullName>
    </recommendedName>
</protein>
<dbReference type="InterPro" id="IPR008949">
    <property type="entry name" value="Isoprenoid_synthase_dom_sf"/>
</dbReference>
<dbReference type="EMBL" id="LVLJ01000668">
    <property type="protein sequence ID" value="OAE33302.1"/>
    <property type="molecule type" value="Genomic_DNA"/>
</dbReference>
<proteinExistence type="inferred from homology"/>
<gene>
    <name evidence="3" type="ORF">AXG93_1200s1640</name>
</gene>
<evidence type="ECO:0000313" key="4">
    <source>
        <dbReference type="Proteomes" id="UP000077202"/>
    </source>
</evidence>
<organism evidence="3 4">
    <name type="scientific">Marchantia polymorpha subsp. ruderalis</name>
    <dbReference type="NCBI Taxonomy" id="1480154"/>
    <lineage>
        <taxon>Eukaryota</taxon>
        <taxon>Viridiplantae</taxon>
        <taxon>Streptophyta</taxon>
        <taxon>Embryophyta</taxon>
        <taxon>Marchantiophyta</taxon>
        <taxon>Marchantiopsida</taxon>
        <taxon>Marchantiidae</taxon>
        <taxon>Marchantiales</taxon>
        <taxon>Marchantiaceae</taxon>
        <taxon>Marchantia</taxon>
    </lineage>
</organism>
<dbReference type="AlphaFoldDB" id="A0A176WLX2"/>
<keyword evidence="4" id="KW-1185">Reference proteome</keyword>
<dbReference type="InterPro" id="IPR024652">
    <property type="entry name" value="Trichodiene_synth"/>
</dbReference>
<dbReference type="Gene3D" id="1.10.600.10">
    <property type="entry name" value="Farnesyl Diphosphate Synthase"/>
    <property type="match status" value="1"/>
</dbReference>
<comment type="caution">
    <text evidence="3">The sequence shown here is derived from an EMBL/GenBank/DDBJ whole genome shotgun (WGS) entry which is preliminary data.</text>
</comment>
<evidence type="ECO:0000256" key="1">
    <source>
        <dbReference type="ARBA" id="ARBA00007946"/>
    </source>
</evidence>
<accession>A0A176WLX2</accession>
<dbReference type="Pfam" id="PF06330">
    <property type="entry name" value="TRI5"/>
    <property type="match status" value="1"/>
</dbReference>
<sequence length="356" mass="40318">MTKTLPAATFNVGNNVLLSREEYIRKLRSRYEKFLKDICYVNTRESCTSDATDEIYAALSSILPATNRLPENLILGCTVFGGLVSKTDTLQNRIKVAHFSALVATFDSLMQASSLLSMPDGGARVKEDCGLFILKLISPATIQQLIDWLQTDQNPFLPLHPRLHMTCVTVVVRFVEVCLLEHELTESGFQIEPEMQGFPQHVREKSGIAEAYTLMVLVAPHLVPQNYSSEDGKADHSFFYNKIYPLIPEINAAVDKINDILSYYKEFEDEDECMAYISSTAKLKQITTYEVLDDLMDEMVETRKNCMAIAERSGSREVVATVAAFFQGYISFHFTWNSRYKLRELFGDDWFAGDCV</sequence>
<dbReference type="Proteomes" id="UP000077202">
    <property type="component" value="Unassembled WGS sequence"/>
</dbReference>
<evidence type="ECO:0000256" key="2">
    <source>
        <dbReference type="ARBA" id="ARBA00023239"/>
    </source>
</evidence>
<evidence type="ECO:0000313" key="3">
    <source>
        <dbReference type="EMBL" id="OAE33302.1"/>
    </source>
</evidence>
<dbReference type="SUPFAM" id="SSF48576">
    <property type="entry name" value="Terpenoid synthases"/>
    <property type="match status" value="1"/>
</dbReference>
<dbReference type="GO" id="GO:0016838">
    <property type="term" value="F:carbon-oxygen lyase activity, acting on phosphates"/>
    <property type="evidence" value="ECO:0007669"/>
    <property type="project" value="InterPro"/>
</dbReference>